<dbReference type="InterPro" id="IPR016877">
    <property type="entry name" value="UCP028235"/>
</dbReference>
<dbReference type="STRING" id="28181.BEN30_08770"/>
<dbReference type="RefSeq" id="WP_069957674.1">
    <property type="nucleotide sequence ID" value="NZ_MCGG01000021.1"/>
</dbReference>
<dbReference type="EMBL" id="MCGG01000021">
    <property type="protein sequence ID" value="OEJ67521.1"/>
    <property type="molecule type" value="Genomic_DNA"/>
</dbReference>
<name>A0A1E5Q815_9PROT</name>
<protein>
    <submittedName>
        <fullName evidence="1">Exopolyphosphatase</fullName>
    </submittedName>
</protein>
<accession>A0A1E5Q815</accession>
<dbReference type="Proteomes" id="UP000095347">
    <property type="component" value="Unassembled WGS sequence"/>
</dbReference>
<evidence type="ECO:0000313" key="2">
    <source>
        <dbReference type="Proteomes" id="UP000095347"/>
    </source>
</evidence>
<dbReference type="OrthoDB" id="105221at2"/>
<reference evidence="2" key="1">
    <citation type="submission" date="2016-07" db="EMBL/GenBank/DDBJ databases">
        <authorList>
            <person name="Florea S."/>
            <person name="Webb J.S."/>
            <person name="Jaromczyk J."/>
            <person name="Schardl C.L."/>
        </authorList>
    </citation>
    <scope>NUCLEOTIDE SEQUENCE [LARGE SCALE GENOMIC DNA]</scope>
    <source>
        <strain evidence="2">MV-1</strain>
    </source>
</reference>
<comment type="caution">
    <text evidence="1">The sequence shown here is derived from an EMBL/GenBank/DDBJ whole genome shotgun (WGS) entry which is preliminary data.</text>
</comment>
<dbReference type="SUPFAM" id="SSF64182">
    <property type="entry name" value="DHH phosphoesterases"/>
    <property type="match status" value="1"/>
</dbReference>
<evidence type="ECO:0000313" key="1">
    <source>
        <dbReference type="EMBL" id="OEJ67521.1"/>
    </source>
</evidence>
<dbReference type="Gene3D" id="3.10.310.30">
    <property type="match status" value="1"/>
</dbReference>
<dbReference type="InterPro" id="IPR038763">
    <property type="entry name" value="DHH_sf"/>
</dbReference>
<dbReference type="PIRSF" id="PIRSF028235">
    <property type="entry name" value="UCP028235"/>
    <property type="match status" value="1"/>
</dbReference>
<proteinExistence type="predicted"/>
<organism evidence="1 2">
    <name type="scientific">Magnetovibrio blakemorei</name>
    <dbReference type="NCBI Taxonomy" id="28181"/>
    <lineage>
        <taxon>Bacteria</taxon>
        <taxon>Pseudomonadati</taxon>
        <taxon>Pseudomonadota</taxon>
        <taxon>Alphaproteobacteria</taxon>
        <taxon>Rhodospirillales</taxon>
        <taxon>Magnetovibrionaceae</taxon>
        <taxon>Magnetovibrio</taxon>
    </lineage>
</organism>
<sequence>MPDDKKYRLVTRADFDGVVAGGLMIEMGLIEDVTFAEPKAMQDGLVKITSNDITTNLPYVDGVHLCFDHHVSETERVGPHENHIIDPNAPSAARVVYNYFGGKDTFPNIPDELMEAVDRADSAQFTEEDILAPEPWTLLNYILDPRTGLSRFEDFEISHEQLMKDMMVYVRHHPVEEILDIPDVEERTHLYLEHEEKFELQMRNCAKVDGNVVVLDLRGEDIIYAGNRFTVYAIYPECNVSIQITKTANGKKSILAVGKSILNRTNTVNIGSVMLEYGGGGHANAGTCQIENERTDAVLADLVKRLNAG</sequence>
<dbReference type="AlphaFoldDB" id="A0A1E5Q815"/>
<gene>
    <name evidence="1" type="ORF">BEN30_08770</name>
</gene>
<keyword evidence="2" id="KW-1185">Reference proteome</keyword>